<dbReference type="InterPro" id="IPR019278">
    <property type="entry name" value="DICT_dom"/>
</dbReference>
<comment type="caution">
    <text evidence="2">The sequence shown here is derived from an EMBL/GenBank/DDBJ whole genome shotgun (WGS) entry which is preliminary data.</text>
</comment>
<dbReference type="Pfam" id="PF10069">
    <property type="entry name" value="DICT"/>
    <property type="match status" value="1"/>
</dbReference>
<dbReference type="EMBL" id="JBHSKV010000021">
    <property type="protein sequence ID" value="MFC5136034.1"/>
    <property type="molecule type" value="Genomic_DNA"/>
</dbReference>
<evidence type="ECO:0000313" key="3">
    <source>
        <dbReference type="Proteomes" id="UP001596145"/>
    </source>
</evidence>
<gene>
    <name evidence="2" type="ORF">ACFPJA_15070</name>
</gene>
<name>A0ABD5QVB1_9EURY</name>
<reference evidence="2 3" key="1">
    <citation type="journal article" date="2019" name="Int. J. Syst. Evol. Microbiol.">
        <title>The Global Catalogue of Microorganisms (GCM) 10K type strain sequencing project: providing services to taxonomists for standard genome sequencing and annotation.</title>
        <authorList>
            <consortium name="The Broad Institute Genomics Platform"/>
            <consortium name="The Broad Institute Genome Sequencing Center for Infectious Disease"/>
            <person name="Wu L."/>
            <person name="Ma J."/>
        </authorList>
    </citation>
    <scope>NUCLEOTIDE SEQUENCE [LARGE SCALE GENOMIC DNA]</scope>
    <source>
        <strain evidence="2 3">CGMCC 1.16026</strain>
    </source>
</reference>
<proteinExistence type="predicted"/>
<protein>
    <submittedName>
        <fullName evidence="2">DICT sensory domain-containing protein</fullName>
    </submittedName>
</protein>
<dbReference type="Proteomes" id="UP001596145">
    <property type="component" value="Unassembled WGS sequence"/>
</dbReference>
<evidence type="ECO:0000259" key="1">
    <source>
        <dbReference type="Pfam" id="PF10069"/>
    </source>
</evidence>
<feature type="domain" description="DICT" evidence="1">
    <location>
        <begin position="84"/>
        <end position="147"/>
    </location>
</feature>
<dbReference type="RefSeq" id="WP_136516507.1">
    <property type="nucleotide sequence ID" value="NZ_JBHSKV010000021.1"/>
</dbReference>
<dbReference type="AlphaFoldDB" id="A0ABD5QVB1"/>
<evidence type="ECO:0000313" key="2">
    <source>
        <dbReference type="EMBL" id="MFC5136034.1"/>
    </source>
</evidence>
<keyword evidence="3" id="KW-1185">Reference proteome</keyword>
<organism evidence="2 3">
    <name type="scientific">Halorubrum glutamatedens</name>
    <dbReference type="NCBI Taxonomy" id="2707018"/>
    <lineage>
        <taxon>Archaea</taxon>
        <taxon>Methanobacteriati</taxon>
        <taxon>Methanobacteriota</taxon>
        <taxon>Stenosarchaea group</taxon>
        <taxon>Halobacteria</taxon>
        <taxon>Halobacteriales</taxon>
        <taxon>Haloferacaceae</taxon>
        <taxon>Halorubrum</taxon>
    </lineage>
</organism>
<sequence length="213" mass="24001">MYRTEDDDGSEGVFTTRNVTFDRRTIPAGGPEPFVVIRENEEFAGVLGLEAVEELLDPPAFPPVERADVSRGYRVLLEVLDDTMFVSMDRRRLLAVTREIEDRAHRVGRGTLRVAFQTPSTFDPQADGYRRLAAETDLSIHLYGVGGRIDPELEGITSHRRTDDRYWVLAFEDGDDGSQNCALVARERSDGYQGFWTNDPDTVREVSSRLTDG</sequence>
<accession>A0ABD5QVB1</accession>